<dbReference type="Proteomes" id="UP001732700">
    <property type="component" value="Chromosome 5C"/>
</dbReference>
<dbReference type="EnsemblPlants" id="AVESA.00010b.r2.5CG0892060.1">
    <property type="protein sequence ID" value="AVESA.00010b.r2.5CG0892060.1.CDS"/>
    <property type="gene ID" value="AVESA.00010b.r2.5CG0892060"/>
</dbReference>
<reference evidence="1" key="1">
    <citation type="submission" date="2021-05" db="EMBL/GenBank/DDBJ databases">
        <authorList>
            <person name="Scholz U."/>
            <person name="Mascher M."/>
            <person name="Fiebig A."/>
        </authorList>
    </citation>
    <scope>NUCLEOTIDE SEQUENCE [LARGE SCALE GENOMIC DNA]</scope>
</reference>
<evidence type="ECO:0000313" key="2">
    <source>
        <dbReference type="Proteomes" id="UP001732700"/>
    </source>
</evidence>
<evidence type="ECO:0000313" key="1">
    <source>
        <dbReference type="EnsemblPlants" id="AVESA.00010b.r2.5CG0892060.1.CDS"/>
    </source>
</evidence>
<protein>
    <submittedName>
        <fullName evidence="1">Uncharacterized protein</fullName>
    </submittedName>
</protein>
<organism evidence="1 2">
    <name type="scientific">Avena sativa</name>
    <name type="common">Oat</name>
    <dbReference type="NCBI Taxonomy" id="4498"/>
    <lineage>
        <taxon>Eukaryota</taxon>
        <taxon>Viridiplantae</taxon>
        <taxon>Streptophyta</taxon>
        <taxon>Embryophyta</taxon>
        <taxon>Tracheophyta</taxon>
        <taxon>Spermatophyta</taxon>
        <taxon>Magnoliopsida</taxon>
        <taxon>Liliopsida</taxon>
        <taxon>Poales</taxon>
        <taxon>Poaceae</taxon>
        <taxon>BOP clade</taxon>
        <taxon>Pooideae</taxon>
        <taxon>Poodae</taxon>
        <taxon>Poeae</taxon>
        <taxon>Poeae Chloroplast Group 1 (Aveneae type)</taxon>
        <taxon>Aveninae</taxon>
        <taxon>Avena</taxon>
    </lineage>
</organism>
<reference evidence="1" key="2">
    <citation type="submission" date="2025-09" db="UniProtKB">
        <authorList>
            <consortium name="EnsemblPlants"/>
        </authorList>
    </citation>
    <scope>IDENTIFICATION</scope>
</reference>
<proteinExistence type="predicted"/>
<accession>A0ACD5Y2X2</accession>
<keyword evidence="2" id="KW-1185">Reference proteome</keyword>
<sequence>MAMVKFGESSASAPVTETVGASLYPRLDRKDYGLWALNMEVAMEAQEVWEAVDPGGNEYVKGGAKYRKDRQALTALYSVVPKDVMQHLVGKKSAKDAWETIKILHQVQAAPALGEKPSAWDEAKKQLREARTVIKVPTFQILVTQAVAGSFPWSAMTFTAMWLELAGFSHGDTALVMAGFAAALPLGGILGGKIGDALASRYPNAGRIVISQISAGLAVPLAAILIFGLPNDRSTAVAHALILSVMGAILSFSPAATNGPIFAEIVPVKARTSIYALSMSFTSILSSFAPPAVGFLSQHLYGFRPTDGGGSSDAEGDRENAVSLGKALYTIIAVPMTICTLVYSFLYRTYPRDRESARMQSRVGSELMEEGDDALPCDQPETGDGGRTAKLLAVKQ</sequence>
<name>A0ACD5Y2X2_AVESA</name>